<gene>
    <name evidence="1" type="ORF">KIPB_004352</name>
</gene>
<name>A0A9K3CVW0_9EUKA</name>
<dbReference type="AlphaFoldDB" id="A0A9K3CVW0"/>
<keyword evidence="2" id="KW-1185">Reference proteome</keyword>
<evidence type="ECO:0000313" key="1">
    <source>
        <dbReference type="EMBL" id="GIQ83095.1"/>
    </source>
</evidence>
<dbReference type="Gene3D" id="2.120.10.80">
    <property type="entry name" value="Kelch-type beta propeller"/>
    <property type="match status" value="1"/>
</dbReference>
<reference evidence="1 2" key="1">
    <citation type="journal article" date="2018" name="PLoS ONE">
        <title>The draft genome of Kipferlia bialata reveals reductive genome evolution in fornicate parasites.</title>
        <authorList>
            <person name="Tanifuji G."/>
            <person name="Takabayashi S."/>
            <person name="Kume K."/>
            <person name="Takagi M."/>
            <person name="Nakayama T."/>
            <person name="Kamikawa R."/>
            <person name="Inagaki Y."/>
            <person name="Hashimoto T."/>
        </authorList>
    </citation>
    <scope>NUCLEOTIDE SEQUENCE [LARGE SCALE GENOMIC DNA]</scope>
    <source>
        <strain evidence="1">NY0173</strain>
    </source>
</reference>
<comment type="caution">
    <text evidence="1">The sequence shown here is derived from an EMBL/GenBank/DDBJ whole genome shotgun (WGS) entry which is preliminary data.</text>
</comment>
<dbReference type="Proteomes" id="UP000265618">
    <property type="component" value="Unassembled WGS sequence"/>
</dbReference>
<dbReference type="InterPro" id="IPR011043">
    <property type="entry name" value="Gal_Oxase/kelch_b-propeller"/>
</dbReference>
<organism evidence="1 2">
    <name type="scientific">Kipferlia bialata</name>
    <dbReference type="NCBI Taxonomy" id="797122"/>
    <lineage>
        <taxon>Eukaryota</taxon>
        <taxon>Metamonada</taxon>
        <taxon>Carpediemonas-like organisms</taxon>
        <taxon>Kipferlia</taxon>
    </lineage>
</organism>
<evidence type="ECO:0000313" key="2">
    <source>
        <dbReference type="Proteomes" id="UP000265618"/>
    </source>
</evidence>
<dbReference type="InterPro" id="IPR015915">
    <property type="entry name" value="Kelch-typ_b-propeller"/>
</dbReference>
<dbReference type="SUPFAM" id="SSF50965">
    <property type="entry name" value="Galactose oxidase, central domain"/>
    <property type="match status" value="1"/>
</dbReference>
<proteinExistence type="predicted"/>
<dbReference type="EMBL" id="BDIP01000922">
    <property type="protein sequence ID" value="GIQ83095.1"/>
    <property type="molecule type" value="Genomic_DNA"/>
</dbReference>
<accession>A0A9K3CVW0</accession>
<sequence>MTEIRESVFECISTTKGPSGYYTFTLPAQCETGCAALTLISNRHRKDLPPSHDGTGWSLARILVESDNVTGEPRIGLGDWLPDHKRAGKDTLLHRLSGDCRDAIYTDNTVATWVVGPCMYCFCYGDQMMHILSLDDHVWRDVPMTAEGLDPGYMNVTCVLEGKLVLYGGTPLSEADMARDPRLEQVSGRDDSYRMWVFDPEREQEGWKCLTCPVPKLAVSSLCAMGDCIYGVTKEGMCTFTLSAGWSGGDGTIVFTRQQRMSTCTPYGDRYILYQRVVEVGVYSHSMGCNTPICHYAAYDTLTGKWHECGSCPGGIVCHDSATDTLLVAQESTWKLYQLREREREDTSIEQAPLLKVLLQL</sequence>
<protein>
    <submittedName>
        <fullName evidence="1">Uncharacterized protein</fullName>
    </submittedName>
</protein>